<dbReference type="KEGG" id="awd:AWOD_p150_18"/>
<sequence>MLLMSAVKKERVEFRATHEAKLSIEEAAALSGKTVSSFVHDLVTEKAKEIINERKRLLVSESQWESLMDALESPTKPTKLMDEVISLSMEDKPWTVTLNNAM</sequence>
<gene>
    <name evidence="3" type="ORF">AWOD_p150_18</name>
</gene>
<dbReference type="AlphaFoldDB" id="A0A090I893"/>
<reference evidence="4" key="1">
    <citation type="submission" date="2014-09" db="EMBL/GenBank/DDBJ databases">
        <authorList>
            <person name="Hjerde E."/>
        </authorList>
    </citation>
    <scope>NUCLEOTIDE SEQUENCE [LARGE SCALE GENOMIC DNA]</scope>
    <source>
        <strain evidence="4">06/09/139</strain>
        <plasmid evidence="4">pAWOD150</plasmid>
    </source>
</reference>
<evidence type="ECO:0000313" key="4">
    <source>
        <dbReference type="Proteomes" id="UP000032427"/>
    </source>
</evidence>
<dbReference type="HOGENOM" id="CLU_152494_3_3_6"/>
<dbReference type="PANTHER" id="PTHR35401">
    <property type="entry name" value="COPG FAMILY HELIX-TURN-HELIX PROTEIN-RELATED-RELATED"/>
    <property type="match status" value="1"/>
</dbReference>
<evidence type="ECO:0000313" key="3">
    <source>
        <dbReference type="EMBL" id="CED58030.1"/>
    </source>
</evidence>
<evidence type="ECO:0000256" key="2">
    <source>
        <dbReference type="ARBA" id="ARBA00049988"/>
    </source>
</evidence>
<proteinExistence type="inferred from homology"/>
<dbReference type="InterPro" id="IPR014795">
    <property type="entry name" value="TacA_1-like"/>
</dbReference>
<dbReference type="SUPFAM" id="SSF47598">
    <property type="entry name" value="Ribbon-helix-helix"/>
    <property type="match status" value="1"/>
</dbReference>
<comment type="similarity">
    <text evidence="2">Belongs to the TacA antitoxin family.</text>
</comment>
<organism evidence="3 4">
    <name type="scientific">Aliivibrio wodanis</name>
    <dbReference type="NCBI Taxonomy" id="80852"/>
    <lineage>
        <taxon>Bacteria</taxon>
        <taxon>Pseudomonadati</taxon>
        <taxon>Pseudomonadota</taxon>
        <taxon>Gammaproteobacteria</taxon>
        <taxon>Vibrionales</taxon>
        <taxon>Vibrionaceae</taxon>
        <taxon>Aliivibrio</taxon>
    </lineage>
</organism>
<evidence type="ECO:0000256" key="1">
    <source>
        <dbReference type="ARBA" id="ARBA00022649"/>
    </source>
</evidence>
<keyword evidence="1" id="KW-1277">Toxin-antitoxin system</keyword>
<accession>A0A090I893</accession>
<dbReference type="Gene3D" id="1.20.5.780">
    <property type="entry name" value="Single helix bin"/>
    <property type="match status" value="1"/>
</dbReference>
<name>A0A090I893_9GAMM</name>
<dbReference type="GO" id="GO:0006355">
    <property type="term" value="P:regulation of DNA-templated transcription"/>
    <property type="evidence" value="ECO:0007669"/>
    <property type="project" value="InterPro"/>
</dbReference>
<keyword evidence="3" id="KW-0614">Plasmid</keyword>
<dbReference type="PATRIC" id="fig|80852.17.peg.4144"/>
<dbReference type="InterPro" id="IPR010985">
    <property type="entry name" value="Ribbon_hlx_hlx"/>
</dbReference>
<dbReference type="Pfam" id="PF08681">
    <property type="entry name" value="TacA1"/>
    <property type="match status" value="1"/>
</dbReference>
<dbReference type="Proteomes" id="UP000032427">
    <property type="component" value="Plasmid pAWOD150"/>
</dbReference>
<dbReference type="EMBL" id="LN554849">
    <property type="protein sequence ID" value="CED58030.1"/>
    <property type="molecule type" value="Genomic_DNA"/>
</dbReference>
<keyword evidence="4" id="KW-1185">Reference proteome</keyword>
<dbReference type="PANTHER" id="PTHR35401:SF2">
    <property type="entry name" value="ABC-TYPE TRANSPORT SYSTEM"/>
    <property type="match status" value="1"/>
</dbReference>
<protein>
    <recommendedName>
        <fullName evidence="5">DUF1778 domain-containing protein</fullName>
    </recommendedName>
</protein>
<evidence type="ECO:0008006" key="5">
    <source>
        <dbReference type="Google" id="ProtNLM"/>
    </source>
</evidence>
<geneLocation type="plasmid" evidence="3 4">
    <name>pAWOD150</name>
</geneLocation>